<evidence type="ECO:0000259" key="9">
    <source>
        <dbReference type="Pfam" id="PF04535"/>
    </source>
</evidence>
<organism evidence="10 11">
    <name type="scientific">Turnera subulata</name>
    <dbReference type="NCBI Taxonomy" id="218843"/>
    <lineage>
        <taxon>Eukaryota</taxon>
        <taxon>Viridiplantae</taxon>
        <taxon>Streptophyta</taxon>
        <taxon>Embryophyta</taxon>
        <taxon>Tracheophyta</taxon>
        <taxon>Spermatophyta</taxon>
        <taxon>Magnoliopsida</taxon>
        <taxon>eudicotyledons</taxon>
        <taxon>Gunneridae</taxon>
        <taxon>Pentapetalae</taxon>
        <taxon>rosids</taxon>
        <taxon>fabids</taxon>
        <taxon>Malpighiales</taxon>
        <taxon>Passifloraceae</taxon>
        <taxon>Turnera</taxon>
    </lineage>
</organism>
<feature type="transmembrane region" description="Helical" evidence="8">
    <location>
        <begin position="50"/>
        <end position="75"/>
    </location>
</feature>
<gene>
    <name evidence="10" type="ORF">Tsubulata_002336</name>
</gene>
<keyword evidence="7 8" id="KW-0472">Membrane</keyword>
<comment type="similarity">
    <text evidence="2 8">Belongs to the Casparian strip membrane proteins (CASP) family.</text>
</comment>
<protein>
    <recommendedName>
        <fullName evidence="8">CASP-like protein</fullName>
    </recommendedName>
</protein>
<reference evidence="10" key="2">
    <citation type="journal article" date="2023" name="Plants (Basel)">
        <title>Annotation of the Turnera subulata (Passifloraceae) Draft Genome Reveals the S-Locus Evolved after the Divergence of Turneroideae from Passifloroideae in a Stepwise Manner.</title>
        <authorList>
            <person name="Henning P.M."/>
            <person name="Roalson E.H."/>
            <person name="Mir W."/>
            <person name="McCubbin A.G."/>
            <person name="Shore J.S."/>
        </authorList>
    </citation>
    <scope>NUCLEOTIDE SEQUENCE</scope>
    <source>
        <strain evidence="10">F60SS</strain>
    </source>
</reference>
<keyword evidence="5 8" id="KW-0812">Transmembrane</keyword>
<evidence type="ECO:0000256" key="5">
    <source>
        <dbReference type="ARBA" id="ARBA00022692"/>
    </source>
</evidence>
<dbReference type="PANTHER" id="PTHR33573">
    <property type="entry name" value="CASP-LIKE PROTEIN 4A4"/>
    <property type="match status" value="1"/>
</dbReference>
<sequence length="173" mass="19031">MAPALKLLDSSLRLSAIPLSVATIWLTVTNQEDNSSYGSLKYTNLKGLEYMVGISAICAGYAFVAAIATWIRCLVNKAWLFFISDQVIAYLMVTSGAAIMEILYLAYNGDQDITWSEACSSYGKFCSRVKLALVLHVLALCCFIVLAVISAYRAFSIFEPPFVPSKEVEEDRA</sequence>
<evidence type="ECO:0000313" key="11">
    <source>
        <dbReference type="Proteomes" id="UP001141552"/>
    </source>
</evidence>
<evidence type="ECO:0000256" key="4">
    <source>
        <dbReference type="ARBA" id="ARBA00022475"/>
    </source>
</evidence>
<dbReference type="Pfam" id="PF04535">
    <property type="entry name" value="CASP_dom"/>
    <property type="match status" value="1"/>
</dbReference>
<evidence type="ECO:0000256" key="8">
    <source>
        <dbReference type="RuleBase" id="RU361233"/>
    </source>
</evidence>
<comment type="subcellular location">
    <subcellularLocation>
        <location evidence="1 8">Cell membrane</location>
        <topology evidence="1 8">Multi-pass membrane protein</topology>
    </subcellularLocation>
</comment>
<evidence type="ECO:0000256" key="7">
    <source>
        <dbReference type="ARBA" id="ARBA00023136"/>
    </source>
</evidence>
<comment type="subunit">
    <text evidence="3 8">Homodimer and heterodimers.</text>
</comment>
<feature type="transmembrane region" description="Helical" evidence="8">
    <location>
        <begin position="131"/>
        <end position="152"/>
    </location>
</feature>
<comment type="caution">
    <text evidence="10">The sequence shown here is derived from an EMBL/GenBank/DDBJ whole genome shotgun (WGS) entry which is preliminary data.</text>
</comment>
<keyword evidence="4 8" id="KW-1003">Cell membrane</keyword>
<keyword evidence="6 8" id="KW-1133">Transmembrane helix</keyword>
<evidence type="ECO:0000256" key="1">
    <source>
        <dbReference type="ARBA" id="ARBA00004651"/>
    </source>
</evidence>
<evidence type="ECO:0000256" key="3">
    <source>
        <dbReference type="ARBA" id="ARBA00011489"/>
    </source>
</evidence>
<reference evidence="10" key="1">
    <citation type="submission" date="2022-02" db="EMBL/GenBank/DDBJ databases">
        <authorList>
            <person name="Henning P.M."/>
            <person name="McCubbin A.G."/>
            <person name="Shore J.S."/>
        </authorList>
    </citation>
    <scope>NUCLEOTIDE SEQUENCE</scope>
    <source>
        <strain evidence="10">F60SS</strain>
        <tissue evidence="10">Leaves</tissue>
    </source>
</reference>
<dbReference type="EMBL" id="JAKUCV010001966">
    <property type="protein sequence ID" value="KAJ4844384.1"/>
    <property type="molecule type" value="Genomic_DNA"/>
</dbReference>
<dbReference type="InterPro" id="IPR006459">
    <property type="entry name" value="CASP/CASPL"/>
</dbReference>
<evidence type="ECO:0000313" key="10">
    <source>
        <dbReference type="EMBL" id="KAJ4844384.1"/>
    </source>
</evidence>
<evidence type="ECO:0000256" key="2">
    <source>
        <dbReference type="ARBA" id="ARBA00007651"/>
    </source>
</evidence>
<dbReference type="Proteomes" id="UP001141552">
    <property type="component" value="Unassembled WGS sequence"/>
</dbReference>
<name>A0A9Q0G6A5_9ROSI</name>
<feature type="domain" description="Casparian strip membrane protein" evidence="9">
    <location>
        <begin position="4"/>
        <end position="142"/>
    </location>
</feature>
<keyword evidence="11" id="KW-1185">Reference proteome</keyword>
<proteinExistence type="inferred from homology"/>
<dbReference type="AlphaFoldDB" id="A0A9Q0G6A5"/>
<dbReference type="NCBIfam" id="TIGR01569">
    <property type="entry name" value="A_tha_TIGR01569"/>
    <property type="match status" value="1"/>
</dbReference>
<feature type="transmembrane region" description="Helical" evidence="8">
    <location>
        <begin position="12"/>
        <end position="30"/>
    </location>
</feature>
<feature type="transmembrane region" description="Helical" evidence="8">
    <location>
        <begin position="87"/>
        <end position="107"/>
    </location>
</feature>
<dbReference type="GO" id="GO:0005886">
    <property type="term" value="C:plasma membrane"/>
    <property type="evidence" value="ECO:0007669"/>
    <property type="project" value="UniProtKB-SubCell"/>
</dbReference>
<evidence type="ECO:0000256" key="6">
    <source>
        <dbReference type="ARBA" id="ARBA00022989"/>
    </source>
</evidence>
<dbReference type="InterPro" id="IPR006702">
    <property type="entry name" value="CASP_dom"/>
</dbReference>
<dbReference type="PANTHER" id="PTHR33573:SF30">
    <property type="entry name" value="CASP-LIKE PROTEIN 2C1-RELATED"/>
    <property type="match status" value="1"/>
</dbReference>
<accession>A0A9Q0G6A5</accession>
<dbReference type="OrthoDB" id="755577at2759"/>